<evidence type="ECO:0000313" key="12">
    <source>
        <dbReference type="Proteomes" id="UP000587070"/>
    </source>
</evidence>
<dbReference type="InterPro" id="IPR007507">
    <property type="entry name" value="Glycos_transf_N"/>
</dbReference>
<evidence type="ECO:0000256" key="6">
    <source>
        <dbReference type="ARBA" id="ARBA00049183"/>
    </source>
</evidence>
<dbReference type="PANTHER" id="PTHR42755">
    <property type="entry name" value="3-DEOXY-MANNO-OCTULOSONATE CYTIDYLYLTRANSFERASE"/>
    <property type="match status" value="1"/>
</dbReference>
<keyword evidence="9" id="KW-1003">Cell membrane</keyword>
<dbReference type="InterPro" id="IPR039901">
    <property type="entry name" value="Kdotransferase"/>
</dbReference>
<dbReference type="GO" id="GO:0043842">
    <property type="term" value="F:Kdo transferase activity"/>
    <property type="evidence" value="ECO:0007669"/>
    <property type="project" value="UniProtKB-EC"/>
</dbReference>
<dbReference type="GO" id="GO:0005886">
    <property type="term" value="C:plasma membrane"/>
    <property type="evidence" value="ECO:0007669"/>
    <property type="project" value="UniProtKB-SubCell"/>
</dbReference>
<organism evidence="11 12">
    <name type="scientific">Rhodocyclus tenuis</name>
    <name type="common">Rhodospirillum tenue</name>
    <dbReference type="NCBI Taxonomy" id="1066"/>
    <lineage>
        <taxon>Bacteria</taxon>
        <taxon>Pseudomonadati</taxon>
        <taxon>Pseudomonadota</taxon>
        <taxon>Betaproteobacteria</taxon>
        <taxon>Rhodocyclales</taxon>
        <taxon>Rhodocyclaceae</taxon>
        <taxon>Rhodocyclus</taxon>
    </lineage>
</organism>
<dbReference type="InterPro" id="IPR038107">
    <property type="entry name" value="Glycos_transf_N_sf"/>
</dbReference>
<keyword evidence="12" id="KW-1185">Reference proteome</keyword>
<feature type="active site" description="Proton acceptor" evidence="7">
    <location>
        <position position="65"/>
    </location>
</feature>
<keyword evidence="9" id="KW-0472">Membrane</keyword>
<name>A0A840G302_RHOTE</name>
<evidence type="ECO:0000256" key="7">
    <source>
        <dbReference type="PIRSR" id="PIRSR639901-1"/>
    </source>
</evidence>
<dbReference type="UniPathway" id="UPA00958"/>
<evidence type="ECO:0000256" key="5">
    <source>
        <dbReference type="ARBA" id="ARBA00031445"/>
    </source>
</evidence>
<comment type="caution">
    <text evidence="11">The sequence shown here is derived from an EMBL/GenBank/DDBJ whole genome shotgun (WGS) entry which is preliminary data.</text>
</comment>
<comment type="catalytic activity">
    <reaction evidence="6 9">
        <text>lipid IVA (E. coli) + CMP-3-deoxy-beta-D-manno-octulosonate = alpha-Kdo-(2-&gt;6)-lipid IVA (E. coli) + CMP + H(+)</text>
        <dbReference type="Rhea" id="RHEA:28066"/>
        <dbReference type="ChEBI" id="CHEBI:15378"/>
        <dbReference type="ChEBI" id="CHEBI:58603"/>
        <dbReference type="ChEBI" id="CHEBI:60364"/>
        <dbReference type="ChEBI" id="CHEBI:60377"/>
        <dbReference type="ChEBI" id="CHEBI:85987"/>
        <dbReference type="EC" id="2.4.99.12"/>
    </reaction>
</comment>
<evidence type="ECO:0000256" key="4">
    <source>
        <dbReference type="ARBA" id="ARBA00022679"/>
    </source>
</evidence>
<keyword evidence="11" id="KW-0328">Glycosyltransferase</keyword>
<dbReference type="AlphaFoldDB" id="A0A840G302"/>
<dbReference type="FunFam" id="3.40.50.11720:FF:000001">
    <property type="entry name" value="3-deoxy-D-manno-octulosonic acid transferase"/>
    <property type="match status" value="1"/>
</dbReference>
<dbReference type="EMBL" id="JACIGE010000002">
    <property type="protein sequence ID" value="MBB4246326.1"/>
    <property type="molecule type" value="Genomic_DNA"/>
</dbReference>
<keyword evidence="9" id="KW-0448">Lipopolysaccharide biosynthesis</keyword>
<accession>A0A840G302</accession>
<dbReference type="Proteomes" id="UP000587070">
    <property type="component" value="Unassembled WGS sequence"/>
</dbReference>
<sequence length="452" mass="47373">MLRALYSAAFTLAQPLLHARLLFWRARRQPEYREHVGERWGHYPDHHAQVGERPLLWLHAVSVGETRAAAPLIDALLAAHPQHALLLTHMTPTGRATGAELVARHPGRIVQAYLPYDLPGACARFFAHFQPERGLIMETEIWPNLCAAAAARGVPLALVNARLSARSAAGYARIRGLIEPALASLSVIAAQTEADAERLRALGARRVVVCGNIKFDVTPAPDKLALGAAWKTGFVSADGATRPVLLAASTRDGEEALLLDALSGWLAGVNASGSAADATANSATNEADAAPPLLLLVPRHPQRFDEVAALVAERGLSLARRSSFAGAVALPPGTQVLLGDSMGEMAAYYATADLALIGGSLLPFGAQNLIEAAACGCPTLVGPHSFNFAQATADAIAAGAARRVADAADAANTARALLADEKALALMRECALAFSRAHRGATARTLAAVFAD</sequence>
<dbReference type="Gene3D" id="3.40.50.11720">
    <property type="entry name" value="3-Deoxy-D-manno-octulosonic-acid transferase, N-terminal domain"/>
    <property type="match status" value="1"/>
</dbReference>
<dbReference type="Pfam" id="PF04413">
    <property type="entry name" value="Glycos_transf_N"/>
    <property type="match status" value="1"/>
</dbReference>
<evidence type="ECO:0000256" key="2">
    <source>
        <dbReference type="ARBA" id="ARBA00012621"/>
    </source>
</evidence>
<dbReference type="EC" id="2.4.99.12" evidence="2 9"/>
<comment type="function">
    <text evidence="9">Involved in lipopolysaccharide (LPS) biosynthesis. Catalyzes the transfer of 3-deoxy-D-manno-octulosonate (Kdo) residue(s) from CMP-Kdo to lipid IV(A), the tetraacyldisaccharide-1,4'-bisphosphate precursor of lipid A.</text>
</comment>
<dbReference type="OrthoDB" id="9789797at2"/>
<dbReference type="RefSeq" id="WP_153115869.1">
    <property type="nucleotide sequence ID" value="NZ_JACIGE010000002.1"/>
</dbReference>
<protein>
    <recommendedName>
        <fullName evidence="3 9">3-deoxy-D-manno-octulosonic acid transferase</fullName>
        <shortName evidence="9">Kdo transferase</shortName>
        <ecNumber evidence="2 9">2.4.99.12</ecNumber>
    </recommendedName>
    <alternativeName>
        <fullName evidence="5 9">Lipid IV(A) 3-deoxy-D-manno-octulosonic acid transferase</fullName>
    </alternativeName>
</protein>
<evidence type="ECO:0000259" key="10">
    <source>
        <dbReference type="Pfam" id="PF04413"/>
    </source>
</evidence>
<dbReference type="GO" id="GO:0009244">
    <property type="term" value="P:lipopolysaccharide core region biosynthetic process"/>
    <property type="evidence" value="ECO:0007669"/>
    <property type="project" value="UniProtKB-UniRule"/>
</dbReference>
<feature type="site" description="Transition state stabilizer" evidence="8">
    <location>
        <position position="138"/>
    </location>
</feature>
<proteinExistence type="inferred from homology"/>
<dbReference type="NCBIfam" id="NF004386">
    <property type="entry name" value="PRK05749.1-2"/>
    <property type="match status" value="1"/>
</dbReference>
<comment type="subcellular location">
    <subcellularLocation>
        <location evidence="9">Cell membrane</location>
    </subcellularLocation>
</comment>
<evidence type="ECO:0000256" key="3">
    <source>
        <dbReference type="ARBA" id="ARBA00019077"/>
    </source>
</evidence>
<evidence type="ECO:0000256" key="1">
    <source>
        <dbReference type="ARBA" id="ARBA00004713"/>
    </source>
</evidence>
<dbReference type="Gene3D" id="3.40.50.2000">
    <property type="entry name" value="Glycogen Phosphorylase B"/>
    <property type="match status" value="1"/>
</dbReference>
<gene>
    <name evidence="11" type="ORF">GGD90_000683</name>
</gene>
<dbReference type="PANTHER" id="PTHR42755:SF1">
    <property type="entry name" value="3-DEOXY-D-MANNO-OCTULOSONIC ACID TRANSFERASE, MITOCHONDRIAL-RELATED"/>
    <property type="match status" value="1"/>
</dbReference>
<comment type="pathway">
    <text evidence="1 9">Bacterial outer membrane biogenesis; LPS core biosynthesis.</text>
</comment>
<feature type="site" description="Transition state stabilizer" evidence="8">
    <location>
        <position position="214"/>
    </location>
</feature>
<keyword evidence="4 9" id="KW-0808">Transferase</keyword>
<feature type="domain" description="3-deoxy-D-manno-octulosonic-acid transferase N-terminal" evidence="10">
    <location>
        <begin position="35"/>
        <end position="217"/>
    </location>
</feature>
<evidence type="ECO:0000256" key="8">
    <source>
        <dbReference type="PIRSR" id="PIRSR639901-2"/>
    </source>
</evidence>
<evidence type="ECO:0000256" key="9">
    <source>
        <dbReference type="RuleBase" id="RU365103"/>
    </source>
</evidence>
<reference evidence="11 12" key="1">
    <citation type="submission" date="2020-08" db="EMBL/GenBank/DDBJ databases">
        <title>Genome sequencing of Purple Non-Sulfur Bacteria from various extreme environments.</title>
        <authorList>
            <person name="Mayer M."/>
        </authorList>
    </citation>
    <scope>NUCLEOTIDE SEQUENCE [LARGE SCALE GENOMIC DNA]</scope>
    <source>
        <strain evidence="11 12">2761</strain>
    </source>
</reference>
<comment type="similarity">
    <text evidence="9">Belongs to the glycosyltransferase group 1 family.</text>
</comment>
<evidence type="ECO:0000313" key="11">
    <source>
        <dbReference type="EMBL" id="MBB4246326.1"/>
    </source>
</evidence>
<dbReference type="GO" id="GO:0009245">
    <property type="term" value="P:lipid A biosynthetic process"/>
    <property type="evidence" value="ECO:0007669"/>
    <property type="project" value="TreeGrafter"/>
</dbReference>
<dbReference type="SUPFAM" id="SSF53756">
    <property type="entry name" value="UDP-Glycosyltransferase/glycogen phosphorylase"/>
    <property type="match status" value="1"/>
</dbReference>